<proteinExistence type="predicted"/>
<accession>A0ABD2WNY1</accession>
<gene>
    <name evidence="2" type="ORF">TKK_011366</name>
</gene>
<dbReference type="Proteomes" id="UP001627154">
    <property type="component" value="Unassembled WGS sequence"/>
</dbReference>
<evidence type="ECO:0000313" key="3">
    <source>
        <dbReference type="Proteomes" id="UP001627154"/>
    </source>
</evidence>
<keyword evidence="3" id="KW-1185">Reference proteome</keyword>
<comment type="caution">
    <text evidence="2">The sequence shown here is derived from an EMBL/GenBank/DDBJ whole genome shotgun (WGS) entry which is preliminary data.</text>
</comment>
<keyword evidence="1" id="KW-0812">Transmembrane</keyword>
<reference evidence="2 3" key="1">
    <citation type="journal article" date="2024" name="bioRxiv">
        <title>A reference genome for Trichogramma kaykai: A tiny desert-dwelling parasitoid wasp with competing sex-ratio distorters.</title>
        <authorList>
            <person name="Culotta J."/>
            <person name="Lindsey A.R."/>
        </authorList>
    </citation>
    <scope>NUCLEOTIDE SEQUENCE [LARGE SCALE GENOMIC DNA]</scope>
    <source>
        <strain evidence="2 3">KSX58</strain>
    </source>
</reference>
<organism evidence="2 3">
    <name type="scientific">Trichogramma kaykai</name>
    <dbReference type="NCBI Taxonomy" id="54128"/>
    <lineage>
        <taxon>Eukaryota</taxon>
        <taxon>Metazoa</taxon>
        <taxon>Ecdysozoa</taxon>
        <taxon>Arthropoda</taxon>
        <taxon>Hexapoda</taxon>
        <taxon>Insecta</taxon>
        <taxon>Pterygota</taxon>
        <taxon>Neoptera</taxon>
        <taxon>Endopterygota</taxon>
        <taxon>Hymenoptera</taxon>
        <taxon>Apocrita</taxon>
        <taxon>Proctotrupomorpha</taxon>
        <taxon>Chalcidoidea</taxon>
        <taxon>Trichogrammatidae</taxon>
        <taxon>Trichogramma</taxon>
    </lineage>
</organism>
<keyword evidence="1" id="KW-0472">Membrane</keyword>
<name>A0ABD2WNY1_9HYME</name>
<keyword evidence="1" id="KW-1133">Transmembrane helix</keyword>
<protein>
    <submittedName>
        <fullName evidence="2">Uncharacterized protein</fullName>
    </submittedName>
</protein>
<dbReference type="EMBL" id="JBJJXI010000092">
    <property type="protein sequence ID" value="KAL3394349.1"/>
    <property type="molecule type" value="Genomic_DNA"/>
</dbReference>
<dbReference type="AlphaFoldDB" id="A0ABD2WNY1"/>
<evidence type="ECO:0000256" key="1">
    <source>
        <dbReference type="SAM" id="Phobius"/>
    </source>
</evidence>
<sequence>MEKQKYFCRVLYTTYKHIFLSQVCIGVSSFALACSAIPTLWSYIPLQLSNDRLRDDRERVPSRRYL</sequence>
<dbReference type="PROSITE" id="PS51257">
    <property type="entry name" value="PROKAR_LIPOPROTEIN"/>
    <property type="match status" value="1"/>
</dbReference>
<feature type="transmembrane region" description="Helical" evidence="1">
    <location>
        <begin position="20"/>
        <end position="44"/>
    </location>
</feature>
<evidence type="ECO:0000313" key="2">
    <source>
        <dbReference type="EMBL" id="KAL3394349.1"/>
    </source>
</evidence>